<evidence type="ECO:0000313" key="2">
    <source>
        <dbReference type="EMBL" id="TYL60140.1"/>
    </source>
</evidence>
<feature type="region of interest" description="Disordered" evidence="1">
    <location>
        <begin position="29"/>
        <end position="49"/>
    </location>
</feature>
<proteinExistence type="predicted"/>
<dbReference type="EMBL" id="VSTG01000001">
    <property type="protein sequence ID" value="TYL60140.1"/>
    <property type="molecule type" value="Genomic_DNA"/>
</dbReference>
<reference evidence="2 3" key="1">
    <citation type="submission" date="2019-08" db="EMBL/GenBank/DDBJ databases">
        <authorList>
            <person name="Duncan S."/>
            <person name="Walker A."/>
        </authorList>
    </citation>
    <scope>NUCLEOTIDE SEQUENCE [LARGE SCALE GENOMIC DNA]</scope>
    <source>
        <strain evidence="2 3">L2-21</strain>
    </source>
</reference>
<dbReference type="AlphaFoldDB" id="A0A5S4VNE0"/>
<accession>A0A5S4VNE0</accession>
<sequence>MYIPVFWQDRIVEHPRRVRVTDLGNGIKEWAPDPGEISQKGTQQSSTNFGNMDFGNVENALLGAYLAMNVRLAHNYIDDLRGQIITSTLKNTLKFPATNAEATIPLPQMVNNTEYQVEAEIVEADGPVEHVEVYGKALNAFKASYLGSAKNVTIKFHVKGGLY</sequence>
<evidence type="ECO:0000313" key="3">
    <source>
        <dbReference type="Proteomes" id="UP000324325"/>
    </source>
</evidence>
<feature type="compositionally biased region" description="Polar residues" evidence="1">
    <location>
        <begin position="39"/>
        <end position="49"/>
    </location>
</feature>
<dbReference type="Proteomes" id="UP000324325">
    <property type="component" value="Unassembled WGS sequence"/>
</dbReference>
<evidence type="ECO:0000256" key="1">
    <source>
        <dbReference type="SAM" id="MobiDB-lite"/>
    </source>
</evidence>
<comment type="caution">
    <text evidence="2">The sequence shown here is derived from an EMBL/GenBank/DDBJ whole genome shotgun (WGS) entry which is preliminary data.</text>
</comment>
<name>A0A5S4VNE0_9FIRM</name>
<protein>
    <submittedName>
        <fullName evidence="2">Uncharacterized protein</fullName>
    </submittedName>
</protein>
<dbReference type="RefSeq" id="WP_148884721.1">
    <property type="nucleotide sequence ID" value="NZ_VSTG01000001.1"/>
</dbReference>
<gene>
    <name evidence="2" type="ORF">FYL37_00620</name>
</gene>
<organism evidence="2 3">
    <name type="scientific">Agathobacter rectalis</name>
    <dbReference type="NCBI Taxonomy" id="39491"/>
    <lineage>
        <taxon>Bacteria</taxon>
        <taxon>Bacillati</taxon>
        <taxon>Bacillota</taxon>
        <taxon>Clostridia</taxon>
        <taxon>Lachnospirales</taxon>
        <taxon>Lachnospiraceae</taxon>
        <taxon>Agathobacter</taxon>
    </lineage>
</organism>
<reference evidence="2 3" key="2">
    <citation type="submission" date="2019-09" db="EMBL/GenBank/DDBJ databases">
        <title>Strain-level analysis of Eubacterium rectale using genomes from metagenomes.</title>
        <authorList>
            <person name="Karcher N."/>
            <person name="Segata N."/>
        </authorList>
    </citation>
    <scope>NUCLEOTIDE SEQUENCE [LARGE SCALE GENOMIC DNA]</scope>
    <source>
        <strain evidence="2 3">L2-21</strain>
    </source>
</reference>